<dbReference type="InterPro" id="IPR049560">
    <property type="entry name" value="MeTrfase_RsmB-F_NOP2_cat"/>
</dbReference>
<evidence type="ECO:0000259" key="15">
    <source>
        <dbReference type="PROSITE" id="PS51686"/>
    </source>
</evidence>
<sequence>MKTKNVRELALDILLQIEKNQAYSNLLLNQKVNEANLNRKDIGLLTEIVYGTIQRKNTLDFYLEPFIKKQKKIETWVIVLLRLSCYQMVFLDRVPSHAVINEAVEIAKKQSHKGISGMVNGVLRNLQRNDLRNLDEVTNQEERLAIELSHPTWLIKRWLNQFGEEVTREMCQVNLKPPQVTVRVNQMKANVDEMLTILSEEGLEVERGDLSEDAIKVITGNVPNTKSFQDGFITIQDESSMLVSRALGPRPSEIVLDSCAAPGGKSTHIAEMMEGSGNVVSIDLHDHKVKLIGKAAERLKLENIETKAIDSRKLHEIYEKETFDRILIDAPCSGFGVIRRKPDIKWAKKEQDINNLASIQRKIIDAVAPLLKKGGTLVYSTCTLDKEENENIVEAFLNNSNEFTLDDTLMERMPEKLSDIVKNNKGMIQLLPHYFQTDGFFIACLKKK</sequence>
<dbReference type="Proteomes" id="UP000217083">
    <property type="component" value="Unassembled WGS sequence"/>
</dbReference>
<dbReference type="Pfam" id="PF22458">
    <property type="entry name" value="RsmF-B_ferredox"/>
    <property type="match status" value="1"/>
</dbReference>
<keyword evidence="7 14" id="KW-0489">Methyltransferase</keyword>
<comment type="caution">
    <text evidence="16">The sequence shown here is derived from an EMBL/GenBank/DDBJ whole genome shotgun (WGS) entry which is preliminary data.</text>
</comment>
<evidence type="ECO:0000256" key="1">
    <source>
        <dbReference type="ARBA" id="ARBA00002724"/>
    </source>
</evidence>
<dbReference type="InterPro" id="IPR054728">
    <property type="entry name" value="RsmB-like_ferredoxin"/>
</dbReference>
<dbReference type="SUPFAM" id="SSF53335">
    <property type="entry name" value="S-adenosyl-L-methionine-dependent methyltransferases"/>
    <property type="match status" value="1"/>
</dbReference>
<dbReference type="PROSITE" id="PS01153">
    <property type="entry name" value="NOL1_NOP2_SUN"/>
    <property type="match status" value="1"/>
</dbReference>
<dbReference type="InterPro" id="IPR004573">
    <property type="entry name" value="rRNA_ssu_MeTfrase_B"/>
</dbReference>
<dbReference type="Gene3D" id="3.30.70.1170">
    <property type="entry name" value="Sun protein, domain 3"/>
    <property type="match status" value="1"/>
</dbReference>
<evidence type="ECO:0000256" key="5">
    <source>
        <dbReference type="ARBA" id="ARBA00022490"/>
    </source>
</evidence>
<reference evidence="17" key="1">
    <citation type="submission" date="2017-08" db="EMBL/GenBank/DDBJ databases">
        <authorList>
            <person name="Huang Z."/>
        </authorList>
    </citation>
    <scope>NUCLEOTIDE SEQUENCE [LARGE SCALE GENOMIC DNA]</scope>
    <source>
        <strain evidence="17">SA5d-4</strain>
    </source>
</reference>
<dbReference type="InterPro" id="IPR029063">
    <property type="entry name" value="SAM-dependent_MTases_sf"/>
</dbReference>
<dbReference type="InterPro" id="IPR006027">
    <property type="entry name" value="NusB_RsmB_TIM44"/>
</dbReference>
<comment type="similarity">
    <text evidence="3 14">Belongs to the class I-like SAM-binding methyltransferase superfamily. RsmB/NOP family.</text>
</comment>
<dbReference type="PRINTS" id="PR02008">
    <property type="entry name" value="RCMTFAMILY"/>
</dbReference>
<gene>
    <name evidence="16" type="ORF">CIB95_02975</name>
</gene>
<evidence type="ECO:0000256" key="12">
    <source>
        <dbReference type="ARBA" id="ARBA00031088"/>
    </source>
</evidence>
<dbReference type="InterPro" id="IPR035926">
    <property type="entry name" value="NusB-like_sf"/>
</dbReference>
<evidence type="ECO:0000313" key="17">
    <source>
        <dbReference type="Proteomes" id="UP000217083"/>
    </source>
</evidence>
<evidence type="ECO:0000256" key="7">
    <source>
        <dbReference type="ARBA" id="ARBA00022603"/>
    </source>
</evidence>
<evidence type="ECO:0000256" key="8">
    <source>
        <dbReference type="ARBA" id="ARBA00022679"/>
    </source>
</evidence>
<dbReference type="FunFam" id="3.30.70.1170:FF:000003">
    <property type="entry name" value="16S rRNA (Cytosine(967)-C(5))-methyltransferase RsmB"/>
    <property type="match status" value="1"/>
</dbReference>
<dbReference type="Pfam" id="PF01029">
    <property type="entry name" value="NusB"/>
    <property type="match status" value="1"/>
</dbReference>
<dbReference type="CDD" id="cd02440">
    <property type="entry name" value="AdoMet_MTases"/>
    <property type="match status" value="1"/>
</dbReference>
<dbReference type="GO" id="GO:0005737">
    <property type="term" value="C:cytoplasm"/>
    <property type="evidence" value="ECO:0007669"/>
    <property type="project" value="UniProtKB-SubCell"/>
</dbReference>
<keyword evidence="5" id="KW-0963">Cytoplasm</keyword>
<evidence type="ECO:0000256" key="13">
    <source>
        <dbReference type="ARBA" id="ARBA00047283"/>
    </source>
</evidence>
<comment type="function">
    <text evidence="1">Specifically methylates the cytosine at position 967 (m5C967) of 16S rRNA.</text>
</comment>
<comment type="catalytic activity">
    <reaction evidence="13">
        <text>cytidine(967) in 16S rRNA + S-adenosyl-L-methionine = 5-methylcytidine(967) in 16S rRNA + S-adenosyl-L-homocysteine + H(+)</text>
        <dbReference type="Rhea" id="RHEA:42748"/>
        <dbReference type="Rhea" id="RHEA-COMP:10219"/>
        <dbReference type="Rhea" id="RHEA-COMP:10220"/>
        <dbReference type="ChEBI" id="CHEBI:15378"/>
        <dbReference type="ChEBI" id="CHEBI:57856"/>
        <dbReference type="ChEBI" id="CHEBI:59789"/>
        <dbReference type="ChEBI" id="CHEBI:74483"/>
        <dbReference type="ChEBI" id="CHEBI:82748"/>
        <dbReference type="EC" id="2.1.1.176"/>
    </reaction>
</comment>
<feature type="binding site" evidence="14">
    <location>
        <position position="283"/>
    </location>
    <ligand>
        <name>S-adenosyl-L-methionine</name>
        <dbReference type="ChEBI" id="CHEBI:59789"/>
    </ligand>
</feature>
<evidence type="ECO:0000256" key="3">
    <source>
        <dbReference type="ARBA" id="ARBA00007494"/>
    </source>
</evidence>
<keyword evidence="10 14" id="KW-0694">RNA-binding</keyword>
<evidence type="ECO:0000256" key="2">
    <source>
        <dbReference type="ARBA" id="ARBA00004496"/>
    </source>
</evidence>
<dbReference type="GO" id="GO:0008649">
    <property type="term" value="F:rRNA methyltransferase activity"/>
    <property type="evidence" value="ECO:0007669"/>
    <property type="project" value="InterPro"/>
</dbReference>
<dbReference type="GO" id="GO:0006355">
    <property type="term" value="P:regulation of DNA-templated transcription"/>
    <property type="evidence" value="ECO:0007669"/>
    <property type="project" value="InterPro"/>
</dbReference>
<dbReference type="InterPro" id="IPR018314">
    <property type="entry name" value="RsmB/NOL1/NOP2-like_CS"/>
</dbReference>
<comment type="subcellular location">
    <subcellularLocation>
        <location evidence="2">Cytoplasm</location>
    </subcellularLocation>
</comment>
<dbReference type="NCBIfam" id="NF011494">
    <property type="entry name" value="PRK14902.1"/>
    <property type="match status" value="1"/>
</dbReference>
<evidence type="ECO:0000256" key="4">
    <source>
        <dbReference type="ARBA" id="ARBA00012140"/>
    </source>
</evidence>
<evidence type="ECO:0000313" key="16">
    <source>
        <dbReference type="EMBL" id="OZM58546.1"/>
    </source>
</evidence>
<evidence type="ECO:0000256" key="6">
    <source>
        <dbReference type="ARBA" id="ARBA00022552"/>
    </source>
</evidence>
<dbReference type="FunFam" id="3.40.50.150:FF:000257">
    <property type="entry name" value="16S rRNA methyltransferase"/>
    <property type="match status" value="1"/>
</dbReference>
<feature type="binding site" evidence="14">
    <location>
        <position position="329"/>
    </location>
    <ligand>
        <name>S-adenosyl-L-methionine</name>
        <dbReference type="ChEBI" id="CHEBI:59789"/>
    </ligand>
</feature>
<dbReference type="InterPro" id="IPR023267">
    <property type="entry name" value="RCMT"/>
</dbReference>
<dbReference type="SUPFAM" id="SSF48013">
    <property type="entry name" value="NusB-like"/>
    <property type="match status" value="1"/>
</dbReference>
<dbReference type="Gene3D" id="1.10.940.10">
    <property type="entry name" value="NusB-like"/>
    <property type="match status" value="1"/>
</dbReference>
<evidence type="ECO:0000256" key="14">
    <source>
        <dbReference type="PROSITE-ProRule" id="PRU01023"/>
    </source>
</evidence>
<dbReference type="NCBIfam" id="TIGR00563">
    <property type="entry name" value="rsmB"/>
    <property type="match status" value="1"/>
</dbReference>
<feature type="binding site" evidence="14">
    <location>
        <position position="310"/>
    </location>
    <ligand>
        <name>S-adenosyl-L-methionine</name>
        <dbReference type="ChEBI" id="CHEBI:59789"/>
    </ligand>
</feature>
<dbReference type="PANTHER" id="PTHR22807">
    <property type="entry name" value="NOP2 YEAST -RELATED NOL1/NOP2/FMU SUN DOMAIN-CONTAINING"/>
    <property type="match status" value="1"/>
</dbReference>
<dbReference type="Pfam" id="PF01189">
    <property type="entry name" value="Methyltr_RsmB-F"/>
    <property type="match status" value="1"/>
</dbReference>
<evidence type="ECO:0000256" key="9">
    <source>
        <dbReference type="ARBA" id="ARBA00022691"/>
    </source>
</evidence>
<dbReference type="RefSeq" id="WP_094921593.1">
    <property type="nucleotide sequence ID" value="NZ_NPIA01000001.1"/>
</dbReference>
<name>A0A263BZF7_9BACI</name>
<dbReference type="InterPro" id="IPR001678">
    <property type="entry name" value="MeTrfase_RsmB-F_NOP2_dom"/>
</dbReference>
<keyword evidence="9 14" id="KW-0949">S-adenosyl-L-methionine</keyword>
<organism evidence="16 17">
    <name type="scientific">Lottiidibacillus patelloidae</name>
    <dbReference type="NCBI Taxonomy" id="2670334"/>
    <lineage>
        <taxon>Bacteria</taxon>
        <taxon>Bacillati</taxon>
        <taxon>Bacillota</taxon>
        <taxon>Bacilli</taxon>
        <taxon>Bacillales</taxon>
        <taxon>Bacillaceae</taxon>
        <taxon>Lottiidibacillus</taxon>
    </lineage>
</organism>
<dbReference type="EC" id="2.1.1.176" evidence="4"/>
<keyword evidence="17" id="KW-1185">Reference proteome</keyword>
<dbReference type="AlphaFoldDB" id="A0A263BZF7"/>
<dbReference type="GO" id="GO:0003723">
    <property type="term" value="F:RNA binding"/>
    <property type="evidence" value="ECO:0007669"/>
    <property type="project" value="UniProtKB-UniRule"/>
</dbReference>
<reference evidence="16 17" key="2">
    <citation type="submission" date="2017-09" db="EMBL/GenBank/DDBJ databases">
        <title>Bacillus patelloidae sp. nov., isolated from the intestinal tract of a marine limpet.</title>
        <authorList>
            <person name="Liu R."/>
            <person name="Dong C."/>
            <person name="Shao Z."/>
        </authorList>
    </citation>
    <scope>NUCLEOTIDE SEQUENCE [LARGE SCALE GENOMIC DNA]</scope>
    <source>
        <strain evidence="16 17">SA5d-4</strain>
    </source>
</reference>
<keyword evidence="6" id="KW-0698">rRNA processing</keyword>
<accession>A0A263BZF7</accession>
<evidence type="ECO:0000256" key="10">
    <source>
        <dbReference type="ARBA" id="ARBA00022884"/>
    </source>
</evidence>
<dbReference type="Gene3D" id="3.40.50.150">
    <property type="entry name" value="Vaccinia Virus protein VP39"/>
    <property type="match status" value="1"/>
</dbReference>
<evidence type="ECO:0000256" key="11">
    <source>
        <dbReference type="ARBA" id="ARBA00030399"/>
    </source>
</evidence>
<feature type="active site" description="Nucleophile" evidence="14">
    <location>
        <position position="382"/>
    </location>
</feature>
<protein>
    <recommendedName>
        <fullName evidence="4">16S rRNA (cytosine(967)-C(5))-methyltransferase</fullName>
        <ecNumber evidence="4">2.1.1.176</ecNumber>
    </recommendedName>
    <alternativeName>
        <fullName evidence="11">16S rRNA m5C967 methyltransferase</fullName>
    </alternativeName>
    <alternativeName>
        <fullName evidence="12">rRNA (cytosine-C(5)-)-methyltransferase RsmB</fullName>
    </alternativeName>
</protein>
<proteinExistence type="inferred from homology"/>
<dbReference type="EMBL" id="NPIA01000001">
    <property type="protein sequence ID" value="OZM58546.1"/>
    <property type="molecule type" value="Genomic_DNA"/>
</dbReference>
<dbReference type="PANTHER" id="PTHR22807:SF53">
    <property type="entry name" value="RIBOSOMAL RNA SMALL SUBUNIT METHYLTRANSFERASE B-RELATED"/>
    <property type="match status" value="1"/>
</dbReference>
<dbReference type="FunFam" id="1.10.940.10:FF:000006">
    <property type="entry name" value="16S rRNA (Cytosine(967)-C(5))-methyltransferase RsmB"/>
    <property type="match status" value="1"/>
</dbReference>
<feature type="binding site" evidence="14">
    <location>
        <begin position="259"/>
        <end position="265"/>
    </location>
    <ligand>
        <name>S-adenosyl-L-methionine</name>
        <dbReference type="ChEBI" id="CHEBI:59789"/>
    </ligand>
</feature>
<keyword evidence="8 14" id="KW-0808">Transferase</keyword>
<feature type="domain" description="SAM-dependent MTase RsmB/NOP-type" evidence="15">
    <location>
        <begin position="170"/>
        <end position="448"/>
    </location>
</feature>
<dbReference type="PROSITE" id="PS51686">
    <property type="entry name" value="SAM_MT_RSMB_NOP"/>
    <property type="match status" value="1"/>
</dbReference>